<reference evidence="2 3" key="1">
    <citation type="submission" date="2018-11" db="EMBL/GenBank/DDBJ databases">
        <authorList>
            <person name="Kleinhagauer T."/>
            <person name="Glaeser S.P."/>
            <person name="Spergser J."/>
            <person name="Ruckert C."/>
            <person name="Kaempfer P."/>
            <person name="Busse H.-J."/>
        </authorList>
    </citation>
    <scope>NUCLEOTIDE SEQUENCE [LARGE SCALE GENOMIC DNA]</scope>
    <source>
        <strain evidence="2 3">200CH</strain>
    </source>
</reference>
<keyword evidence="3" id="KW-1185">Reference proteome</keyword>
<organism evidence="2 3">
    <name type="scientific">Corynebacterium choanae</name>
    <dbReference type="NCBI Taxonomy" id="1862358"/>
    <lineage>
        <taxon>Bacteria</taxon>
        <taxon>Bacillati</taxon>
        <taxon>Actinomycetota</taxon>
        <taxon>Actinomycetes</taxon>
        <taxon>Mycobacteriales</taxon>
        <taxon>Corynebacteriaceae</taxon>
        <taxon>Corynebacterium</taxon>
    </lineage>
</organism>
<dbReference type="InterPro" id="IPR024726">
    <property type="entry name" value="FhuF_C"/>
</dbReference>
<name>A0A3G6J5Q9_9CORY</name>
<feature type="domain" description="Ferric siderophore reductase C-terminal" evidence="1">
    <location>
        <begin position="251"/>
        <end position="270"/>
    </location>
</feature>
<dbReference type="AlphaFoldDB" id="A0A3G6J5Q9"/>
<dbReference type="KEGG" id="ccho:CCHOA_04335"/>
<dbReference type="EMBL" id="CP033896">
    <property type="protein sequence ID" value="AZA13276.1"/>
    <property type="molecule type" value="Genomic_DNA"/>
</dbReference>
<evidence type="ECO:0000259" key="1">
    <source>
        <dbReference type="Pfam" id="PF11575"/>
    </source>
</evidence>
<dbReference type="Proteomes" id="UP000269019">
    <property type="component" value="Chromosome"/>
</dbReference>
<evidence type="ECO:0000313" key="2">
    <source>
        <dbReference type="EMBL" id="AZA13276.1"/>
    </source>
</evidence>
<evidence type="ECO:0000313" key="3">
    <source>
        <dbReference type="Proteomes" id="UP000269019"/>
    </source>
</evidence>
<dbReference type="OrthoDB" id="3290158at2"/>
<accession>A0A3G6J5Q9</accession>
<dbReference type="Pfam" id="PF11575">
    <property type="entry name" value="FhuF_C"/>
    <property type="match status" value="1"/>
</dbReference>
<sequence length="288" mass="31258">MSPQSATPSSLPGAYRRLLSESPWLAESLIPGESAEFTTPQAMAERAVMDRIVAAAGRRFPMGNITFEMHMWWFTLLAAVCKPAIAVMVEEEVVCDLDLSQGRLFFQSADDDDAQADAPWFWCGLVPTEPTHPASHEEWLTALRHQGQVFATSLSPLVTALGEGAGLKPAPLWAHVTDAIADAAAGAANNSFAVPTGIALAQALLAGVKAEVGEKLVRDPRFINVTDDEILAVDLAHDDLDAIEHLAVRRMSCCMIYHHAGTNKCVSCPHKTPAEKDEDLLRYRAQLF</sequence>
<protein>
    <recommendedName>
        <fullName evidence="1">Ferric siderophore reductase C-terminal domain-containing protein</fullName>
    </recommendedName>
</protein>
<proteinExistence type="predicted"/>
<dbReference type="GO" id="GO:0051537">
    <property type="term" value="F:2 iron, 2 sulfur cluster binding"/>
    <property type="evidence" value="ECO:0007669"/>
    <property type="project" value="InterPro"/>
</dbReference>
<gene>
    <name evidence="2" type="ORF">CCHOA_04335</name>
</gene>
<dbReference type="RefSeq" id="WP_123927159.1">
    <property type="nucleotide sequence ID" value="NZ_CP033896.1"/>
</dbReference>